<dbReference type="GO" id="GO:0008239">
    <property type="term" value="F:dipeptidyl-peptidase activity"/>
    <property type="evidence" value="ECO:0007669"/>
    <property type="project" value="InterPro"/>
</dbReference>
<dbReference type="EMBL" id="BMEV01000001">
    <property type="protein sequence ID" value="GGH68134.1"/>
    <property type="molecule type" value="Genomic_DNA"/>
</dbReference>
<dbReference type="Gene3D" id="2.60.120.260">
    <property type="entry name" value="Galactose-binding domain-like"/>
    <property type="match status" value="1"/>
</dbReference>
<comment type="caution">
    <text evidence="3">The sequence shown here is derived from an EMBL/GenBank/DDBJ whole genome shotgun (WGS) entry which is preliminary data.</text>
</comment>
<dbReference type="InterPro" id="IPR013736">
    <property type="entry name" value="Xaa-Pro_dipept_C"/>
</dbReference>
<keyword evidence="1" id="KW-0378">Hydrolase</keyword>
<evidence type="ECO:0000313" key="3">
    <source>
        <dbReference type="EMBL" id="GGH68134.1"/>
    </source>
</evidence>
<proteinExistence type="predicted"/>
<accession>A0A8J3EIZ9</accession>
<dbReference type="SUPFAM" id="SSF49785">
    <property type="entry name" value="Galactose-binding domain-like"/>
    <property type="match status" value="1"/>
</dbReference>
<dbReference type="SUPFAM" id="SSF53474">
    <property type="entry name" value="alpha/beta-Hydrolases"/>
    <property type="match status" value="1"/>
</dbReference>
<name>A0A8J3EIZ9_9BACI</name>
<keyword evidence="4" id="KW-1185">Reference proteome</keyword>
<evidence type="ECO:0000259" key="2">
    <source>
        <dbReference type="SMART" id="SM00939"/>
    </source>
</evidence>
<gene>
    <name evidence="3" type="ORF">GCM10010978_00810</name>
</gene>
<evidence type="ECO:0000256" key="1">
    <source>
        <dbReference type="ARBA" id="ARBA00022801"/>
    </source>
</evidence>
<dbReference type="InterPro" id="IPR000383">
    <property type="entry name" value="Xaa-Pro-like_dom"/>
</dbReference>
<reference evidence="3" key="2">
    <citation type="submission" date="2020-09" db="EMBL/GenBank/DDBJ databases">
        <authorList>
            <person name="Sun Q."/>
            <person name="Zhou Y."/>
        </authorList>
    </citation>
    <scope>NUCLEOTIDE SEQUENCE</scope>
    <source>
        <strain evidence="3">CGMCC 1.12360</strain>
    </source>
</reference>
<reference evidence="3" key="1">
    <citation type="journal article" date="2014" name="Int. J. Syst. Evol. Microbiol.">
        <title>Complete genome sequence of Corynebacterium casei LMG S-19264T (=DSM 44701T), isolated from a smear-ripened cheese.</title>
        <authorList>
            <consortium name="US DOE Joint Genome Institute (JGI-PGF)"/>
            <person name="Walter F."/>
            <person name="Albersmeier A."/>
            <person name="Kalinowski J."/>
            <person name="Ruckert C."/>
        </authorList>
    </citation>
    <scope>NUCLEOTIDE SEQUENCE</scope>
    <source>
        <strain evidence="3">CGMCC 1.12360</strain>
    </source>
</reference>
<evidence type="ECO:0000313" key="4">
    <source>
        <dbReference type="Proteomes" id="UP000602050"/>
    </source>
</evidence>
<dbReference type="Gene3D" id="3.40.50.1820">
    <property type="entry name" value="alpha/beta hydrolase"/>
    <property type="match status" value="1"/>
</dbReference>
<dbReference type="RefSeq" id="WP_229733498.1">
    <property type="nucleotide sequence ID" value="NZ_BMEV01000001.1"/>
</dbReference>
<organism evidence="3 4">
    <name type="scientific">Compostibacillus humi</name>
    <dbReference type="NCBI Taxonomy" id="1245525"/>
    <lineage>
        <taxon>Bacteria</taxon>
        <taxon>Bacillati</taxon>
        <taxon>Bacillota</taxon>
        <taxon>Bacilli</taxon>
        <taxon>Bacillales</taxon>
        <taxon>Bacillaceae</taxon>
        <taxon>Compostibacillus</taxon>
    </lineage>
</organism>
<dbReference type="InterPro" id="IPR005674">
    <property type="entry name" value="CocE/Ser_esterase"/>
</dbReference>
<dbReference type="Gene3D" id="1.10.3020.10">
    <property type="entry name" value="alpha-amino acid ester hydrolase ( Helical cap domain)"/>
    <property type="match status" value="1"/>
</dbReference>
<feature type="domain" description="Xaa-Pro dipeptidyl-peptidase C-terminal" evidence="2">
    <location>
        <begin position="474"/>
        <end position="712"/>
    </location>
</feature>
<dbReference type="AlphaFoldDB" id="A0A8J3EIZ9"/>
<dbReference type="Proteomes" id="UP000602050">
    <property type="component" value="Unassembled WGS sequence"/>
</dbReference>
<sequence length="718" mass="82453">MKFLLYRSGIHDATIFFREDGVYFQKRSWITYEWGTVRENRIQEAAAQVLTEKKAKEFEEKYHIHPLLIWERYSEYRKMIKSKQNAVKTSWGAVYEKADHSMLFCGLPSRTTMTGKDTPQHQAALWVEREKKYPIDVVAVQGKPVAFVSPSRENCSVLVEEGMEKWTPVALWDDEKISPPRYAAEHLGTFMVAMRDGVKLATDVWLPQKRTNPVPVIFVRTPYGRLSYVWQYATFIQRGYGLVIQDTRGRHDSEGEWLPKFYEREDGDDTLNWIAAQHWCDGNIGMIGASYSGYVQWAAAASGNPHLKALVSIVTAGSPFIDIPRKGGAFVSGMLAWTFAMAEKQFRPDNMERDDWDEVLRHRPIKDIPKKALGKEIPFWNEWMRHSRYDDFWEKTDWSRYKEKMKVPAMIISGWFDDNGMGTTEALEMVAEFAAEDRKIILGPWMHQANTARDLQGVSLGNHALRYDLDVLIQKWFDKKLKKINHDMGPAAEYYVLGENRWHQATHWPPEDAGRFTWYLGSGSALMERPAEEEGYKEYGYDPENPAPHLIDVSENEMGVPANYKEVEQREDVLVFTSAPFAEPVTIAGDMIVSFYASSSARDTDWVVRITDVDPEGNSMKLADGVLRARFREGFDKEVLLEPGKVEKYEIRTSKFANTFQPGHRIRLTITSSAENFIFPNSNTGNDPAADIETVPAVQRIYYGGRYPSKIVFGSDHQ</sequence>
<dbReference type="InterPro" id="IPR029058">
    <property type="entry name" value="AB_hydrolase_fold"/>
</dbReference>
<protein>
    <submittedName>
        <fullName evidence="3">Esterase</fullName>
    </submittedName>
</protein>
<dbReference type="SMART" id="SM00939">
    <property type="entry name" value="PepX_C"/>
    <property type="match status" value="1"/>
</dbReference>
<dbReference type="NCBIfam" id="TIGR00976">
    <property type="entry name" value="CocE_NonD"/>
    <property type="match status" value="1"/>
</dbReference>
<dbReference type="Pfam" id="PF02129">
    <property type="entry name" value="Peptidase_S15"/>
    <property type="match status" value="1"/>
</dbReference>
<dbReference type="Pfam" id="PF08530">
    <property type="entry name" value="PepX_C"/>
    <property type="match status" value="1"/>
</dbReference>
<dbReference type="InterPro" id="IPR008979">
    <property type="entry name" value="Galactose-bd-like_sf"/>
</dbReference>